<keyword evidence="4" id="KW-1185">Reference proteome</keyword>
<evidence type="ECO:0000313" key="3">
    <source>
        <dbReference type="EMBL" id="OJD29603.1"/>
    </source>
</evidence>
<reference evidence="3 4" key="1">
    <citation type="submission" date="2016-10" db="EMBL/GenBank/DDBJ databases">
        <title>Proteomics and genomics reveal pathogen-plant mechanisms compatible with a hemibiotrophic lifestyle of Diplodia corticola.</title>
        <authorList>
            <person name="Fernandes I."/>
            <person name="De Jonge R."/>
            <person name="Van De Peer Y."/>
            <person name="Devreese B."/>
            <person name="Alves A."/>
            <person name="Esteves A.C."/>
        </authorList>
    </citation>
    <scope>NUCLEOTIDE SEQUENCE [LARGE SCALE GENOMIC DNA]</scope>
    <source>
        <strain evidence="3 4">CBS 112549</strain>
    </source>
</reference>
<organism evidence="3 4">
    <name type="scientific">Diplodia corticola</name>
    <dbReference type="NCBI Taxonomy" id="236234"/>
    <lineage>
        <taxon>Eukaryota</taxon>
        <taxon>Fungi</taxon>
        <taxon>Dikarya</taxon>
        <taxon>Ascomycota</taxon>
        <taxon>Pezizomycotina</taxon>
        <taxon>Dothideomycetes</taxon>
        <taxon>Dothideomycetes incertae sedis</taxon>
        <taxon>Botryosphaeriales</taxon>
        <taxon>Botryosphaeriaceae</taxon>
        <taxon>Diplodia</taxon>
    </lineage>
</organism>
<evidence type="ECO:0000313" key="4">
    <source>
        <dbReference type="Proteomes" id="UP000183809"/>
    </source>
</evidence>
<evidence type="ECO:0000256" key="1">
    <source>
        <dbReference type="SAM" id="MobiDB-lite"/>
    </source>
</evidence>
<feature type="compositionally biased region" description="Polar residues" evidence="1">
    <location>
        <begin position="169"/>
        <end position="182"/>
    </location>
</feature>
<dbReference type="RefSeq" id="XP_020125863.1">
    <property type="nucleotide sequence ID" value="XM_020279025.1"/>
</dbReference>
<dbReference type="GeneID" id="31019287"/>
<feature type="compositionally biased region" description="Polar residues" evidence="1">
    <location>
        <begin position="120"/>
        <end position="138"/>
    </location>
</feature>
<comment type="caution">
    <text evidence="3">The sequence shown here is derived from an EMBL/GenBank/DDBJ whole genome shotgun (WGS) entry which is preliminary data.</text>
</comment>
<dbReference type="AlphaFoldDB" id="A0A1J9RB04"/>
<feature type="region of interest" description="Disordered" evidence="1">
    <location>
        <begin position="120"/>
        <end position="182"/>
    </location>
</feature>
<dbReference type="EMBL" id="MNUE01000077">
    <property type="protein sequence ID" value="OJD29603.1"/>
    <property type="molecule type" value="Genomic_DNA"/>
</dbReference>
<dbReference type="Pfam" id="PF20411">
    <property type="entry name" value="DUF6697"/>
    <property type="match status" value="1"/>
</dbReference>
<evidence type="ECO:0000259" key="2">
    <source>
        <dbReference type="Pfam" id="PF20411"/>
    </source>
</evidence>
<protein>
    <submittedName>
        <fullName evidence="3">Sh3 domain-containing protein</fullName>
    </submittedName>
</protein>
<dbReference type="Proteomes" id="UP000183809">
    <property type="component" value="Unassembled WGS sequence"/>
</dbReference>
<dbReference type="InterPro" id="IPR046520">
    <property type="entry name" value="DUF6697"/>
</dbReference>
<accession>A0A1J9RB04</accession>
<proteinExistence type="predicted"/>
<gene>
    <name evidence="3" type="ORF">BKCO1_7700015</name>
</gene>
<feature type="region of interest" description="Disordered" evidence="1">
    <location>
        <begin position="1"/>
        <end position="35"/>
    </location>
</feature>
<dbReference type="OrthoDB" id="5427977at2759"/>
<feature type="domain" description="DUF6697" evidence="2">
    <location>
        <begin position="213"/>
        <end position="469"/>
    </location>
</feature>
<sequence length="485" mass="54837">MSFRGIDQPRGLLHSSHATPPHLRPVVRSSGDISNQHSRDDLVTIKVSDLKDLTDIFNKEILSLREDFEMLKQGSWSVTIGAFHPPKQFDQSKVNATRQRLQNSSGLLGFLTNAAKQIEGSHSQAPAVQPPDQTQISSAKPDGFLNEGDNEAEQSTQSPCLPMHPDTPVPSTEDPSFTHMSSAGNWQPLAIRSLRPIDDAATATIPTPSTMQTFSWDFIRQFLLGKYWSPGFYYHPVTEGGSILPSRSYYILNASTDPYVPRSPAAHGAKLTAFFNPENPEDFDGDDAAGAFNNVPVFVSESEWAEKHDVGGGRDDDEHKAEVGGRKYVYMGMYSQLRLSDKLDYDRQMEHVPDAVKMYWAEQLADIARPGWVTDALMKAFMPRPEYEGPLPGHPDVGHEIVRKEVGQHIRDLSEWEEEARKKIGRLTTEKILQAFQREDSADPPGLRLWWEYLQCVGWDHEFYVMMVQEQQRWAEKNKWVKTLE</sequence>
<name>A0A1J9RB04_9PEZI</name>